<evidence type="ECO:0000256" key="3">
    <source>
        <dbReference type="ARBA" id="ARBA00023002"/>
    </source>
</evidence>
<dbReference type="Proteomes" id="UP000253472">
    <property type="component" value="Unassembled WGS sequence"/>
</dbReference>
<dbReference type="EMBL" id="QLNQ01000001">
    <property type="protein sequence ID" value="RCK67592.1"/>
    <property type="molecule type" value="Genomic_DNA"/>
</dbReference>
<evidence type="ECO:0000313" key="5">
    <source>
        <dbReference type="EMBL" id="RCK67592.1"/>
    </source>
</evidence>
<dbReference type="GO" id="GO:0004497">
    <property type="term" value="F:monooxygenase activity"/>
    <property type="evidence" value="ECO:0007669"/>
    <property type="project" value="UniProtKB-KW"/>
</dbReference>
<dbReference type="PANTHER" id="PTHR30011:SF16">
    <property type="entry name" value="C2H2 FINGER DOMAIN TRANSCRIPTION FACTOR (EUROFUNG)-RELATED"/>
    <property type="match status" value="1"/>
</dbReference>
<sequence length="136" mass="15524">MPGDPPDLKKTRATIVDQLEIGGLGILIIGDPNEVADELIRWHEVSGVDGFNFTYAVSPGSFEDLVEYVIPVLQERGYAQKEYPREGITFRENLYGVGNTYLKPDHPAYDLRWRAGETKEEFEKRLPKVLEEHFSK</sequence>
<keyword evidence="3" id="KW-0560">Oxidoreductase</keyword>
<dbReference type="PANTHER" id="PTHR30011">
    <property type="entry name" value="ALKANESULFONATE MONOOXYGENASE-RELATED"/>
    <property type="match status" value="1"/>
</dbReference>
<dbReference type="InterPro" id="IPR051260">
    <property type="entry name" value="Diverse_substr_monoxygenases"/>
</dbReference>
<evidence type="ECO:0000313" key="6">
    <source>
        <dbReference type="Proteomes" id="UP000253472"/>
    </source>
</evidence>
<evidence type="ECO:0000256" key="1">
    <source>
        <dbReference type="ARBA" id="ARBA00022630"/>
    </source>
</evidence>
<keyword evidence="4" id="KW-0503">Monooxygenase</keyword>
<organism evidence="5 6">
    <name type="scientific">Candida viswanathii</name>
    <dbReference type="NCBI Taxonomy" id="5486"/>
    <lineage>
        <taxon>Eukaryota</taxon>
        <taxon>Fungi</taxon>
        <taxon>Dikarya</taxon>
        <taxon>Ascomycota</taxon>
        <taxon>Saccharomycotina</taxon>
        <taxon>Pichiomycetes</taxon>
        <taxon>Debaryomycetaceae</taxon>
        <taxon>Candida/Lodderomyces clade</taxon>
        <taxon>Candida</taxon>
    </lineage>
</organism>
<comment type="caution">
    <text evidence="5">The sequence shown here is derived from an EMBL/GenBank/DDBJ whole genome shotgun (WGS) entry which is preliminary data.</text>
</comment>
<dbReference type="AlphaFoldDB" id="A0A367YRF7"/>
<evidence type="ECO:0000256" key="4">
    <source>
        <dbReference type="ARBA" id="ARBA00023033"/>
    </source>
</evidence>
<dbReference type="OrthoDB" id="5561043at2759"/>
<accession>A0A367YRF7</accession>
<gene>
    <name evidence="5" type="ORF">Cantr_02581</name>
</gene>
<reference evidence="5 6" key="1">
    <citation type="submission" date="2018-06" db="EMBL/GenBank/DDBJ databases">
        <title>Whole genome sequencing of Candida tropicalis (genome annotated by CSBL at Korea University).</title>
        <authorList>
            <person name="Ahn J."/>
        </authorList>
    </citation>
    <scope>NUCLEOTIDE SEQUENCE [LARGE SCALE GENOMIC DNA]</scope>
    <source>
        <strain evidence="5 6">ATCC 20962</strain>
    </source>
</reference>
<dbReference type="STRING" id="5486.A0A367YRF7"/>
<protein>
    <recommendedName>
        <fullName evidence="7">Luciferase-like domain-containing protein</fullName>
    </recommendedName>
</protein>
<dbReference type="SUPFAM" id="SSF51679">
    <property type="entry name" value="Bacterial luciferase-like"/>
    <property type="match status" value="1"/>
</dbReference>
<keyword evidence="2" id="KW-0288">FMN</keyword>
<evidence type="ECO:0000256" key="2">
    <source>
        <dbReference type="ARBA" id="ARBA00022643"/>
    </source>
</evidence>
<dbReference type="InterPro" id="IPR036661">
    <property type="entry name" value="Luciferase-like_sf"/>
</dbReference>
<keyword evidence="1" id="KW-0285">Flavoprotein</keyword>
<name>A0A367YRF7_9ASCO</name>
<proteinExistence type="predicted"/>
<dbReference type="GO" id="GO:0016705">
    <property type="term" value="F:oxidoreductase activity, acting on paired donors, with incorporation or reduction of molecular oxygen"/>
    <property type="evidence" value="ECO:0007669"/>
    <property type="project" value="InterPro"/>
</dbReference>
<evidence type="ECO:0008006" key="7">
    <source>
        <dbReference type="Google" id="ProtNLM"/>
    </source>
</evidence>
<keyword evidence="6" id="KW-1185">Reference proteome</keyword>
<dbReference type="Gene3D" id="3.20.20.30">
    <property type="entry name" value="Luciferase-like domain"/>
    <property type="match status" value="1"/>
</dbReference>